<dbReference type="Gene3D" id="1.10.238.10">
    <property type="entry name" value="EF-hand"/>
    <property type="match status" value="1"/>
</dbReference>
<feature type="region of interest" description="Disordered" evidence="5">
    <location>
        <begin position="696"/>
        <end position="716"/>
    </location>
</feature>
<dbReference type="InterPro" id="IPR011717">
    <property type="entry name" value="TPR-4"/>
</dbReference>
<evidence type="ECO:0000313" key="7">
    <source>
        <dbReference type="Proteomes" id="UP000007800"/>
    </source>
</evidence>
<sequence length="1430" mass="155702">MPAAAAGLTTKSESPPEALSGDQESAGLKLSVSVESIVGLMSSHTTFVELDLSSIGAEEQSLVVRSEALGKAEERPSRLGIGQSGWTFNQQQAGDGDEGPTSQWVVNVSMDDTIHTKICLGMLRLRLLDADRDGAVVASGQVPLRSLLHGTCASEGHYPLILAAEYLDKASEEEGLGAVPRDVEDFPEDWRVVTLHVHGMYNLPKPLLELSGGDQVVEEASCYVDGSYPLEYAVNLRGMQLRSGKLYRWAVPAAGDDHAEDGGEEALAYGVADVRVGADEFRNKMEALGYPAGPLAIRALFETLADDEPQERRCVTKACVDRAFSKKDGMEGMVEAVEVAGRLQKVFGAPEEALAGVLGSGQPGPANGIVTKEQLAAWLQQTDVGPGEEVLEETNSSGDGKSLADRVFDFLGVTEADRGLDVYHITVMYLYRRVEMVKKAEALRDVCVAHSGSLGKAFEIMGSEESVDIHEFIAYMEAASSGPAAASTDELEYIFHWLDSDGDGYVSAGDMLMLEDLDVSLLLMLASEVISQYQALEALLHIKAVAVELNTNEDGKGRTLEDILLSSGSAAGGITGRHILNFLSLGYQSVVDDMMVEGMAKLDVVGICKVVDGFRPWALERFNTTDDFLLCLAKGMAAEADQPGRDPFVKWGSNPTVAAYEGRRFLEVVRALHCGSTRHAEDQWVHIDISVPEVSLEKEGRKKKGGQKSVGAGSSNVESMKSLAERYRGKARIPLGRLATVSAIEGTTLVVTGDPQGSCDSNKEEGGEGLPTYETTGTFIRYSLSVDRPVDALDTREYIVPELAEEPRELSLQQECIEEIAASIDEHLLPGILSLQSDGEAQESRVAAEALMNDVRSVVSKLAARGAQRSRDRHLAAAAPCVWKEYVPSSELFMESMGLADRALEAVLMSRSMSRDEECWRPREARDTAGEEKLRRDLSARYARLSFEAETNGWPDRAMLFFEKRLELDMDDPQLWFRYARLLCRVASTYGGPEGHKTIRKIKAISALQRCLALCGLSGTLAHIPADPSVRRRVPVPALTALAVLLADQGEVDAALRVFSFILRLGEHQRCPKGTFLLLALVLHQIDQWRLRDKYLKLAAVDATGDAEQGETDRTEGGVQDDADEEDGGAEPSCDADGMPMRPKTSGLPVRDLPVLDVIRELIALGLGEMTQSILALIDEGNFQLAVDIVEKLILGDSDRDQAGWLYRGECYFRLGRKGDALDSFQKATRTFTSPPEDSIVYLRMGTLYSELGQLTEASEAFRTSLTYEQTSLAWLGLAQVERKRCKSSLSLLKAANALDPYRAGVWADLCVELLRSDDAVGAAKALQAFMRTSCMVVGTVDRRAEIESLSGEVRCLDSLTELVDGLLGHGKFAKEAENLIRLYQRRGVTGVAKSFRVTELLARSLAQQGKWKEACAELEEAARKAKVSE</sequence>
<dbReference type="OrthoDB" id="442927at2759"/>
<feature type="compositionally biased region" description="Acidic residues" evidence="5">
    <location>
        <begin position="1119"/>
        <end position="1129"/>
    </location>
</feature>
<dbReference type="Pfam" id="PF07721">
    <property type="entry name" value="TPR_4"/>
    <property type="match status" value="2"/>
</dbReference>
<keyword evidence="3" id="KW-0106">Calcium</keyword>
<dbReference type="InParanoid" id="C5LU83"/>
<dbReference type="PANTHER" id="PTHR44314:SF1">
    <property type="entry name" value="CILIA- AND FLAGELLA-ASSOCIATED PROTEIN 70"/>
    <property type="match status" value="1"/>
</dbReference>
<keyword evidence="2 4" id="KW-0802">TPR repeat</keyword>
<dbReference type="PANTHER" id="PTHR44314">
    <property type="entry name" value="CILIA- AND FLAGELLA-ASSOCIATED PROTEIN 70"/>
    <property type="match status" value="1"/>
</dbReference>
<dbReference type="InterPro" id="IPR052628">
    <property type="entry name" value="CFAP70"/>
</dbReference>
<accession>C5LU83</accession>
<evidence type="ECO:0000256" key="2">
    <source>
        <dbReference type="ARBA" id="ARBA00022803"/>
    </source>
</evidence>
<keyword evidence="1" id="KW-0677">Repeat</keyword>
<dbReference type="GO" id="GO:0003341">
    <property type="term" value="P:cilium movement"/>
    <property type="evidence" value="ECO:0007669"/>
    <property type="project" value="TreeGrafter"/>
</dbReference>
<dbReference type="GeneID" id="9051380"/>
<feature type="compositionally biased region" description="Polar residues" evidence="5">
    <location>
        <begin position="84"/>
        <end position="93"/>
    </location>
</feature>
<dbReference type="Gene3D" id="1.25.40.10">
    <property type="entry name" value="Tetratricopeptide repeat domain"/>
    <property type="match status" value="2"/>
</dbReference>
<keyword evidence="7" id="KW-1185">Reference proteome</keyword>
<dbReference type="GO" id="GO:0060271">
    <property type="term" value="P:cilium assembly"/>
    <property type="evidence" value="ECO:0007669"/>
    <property type="project" value="TreeGrafter"/>
</dbReference>
<evidence type="ECO:0000256" key="4">
    <source>
        <dbReference type="PROSITE-ProRule" id="PRU00339"/>
    </source>
</evidence>
<proteinExistence type="predicted"/>
<evidence type="ECO:0000256" key="5">
    <source>
        <dbReference type="SAM" id="MobiDB-lite"/>
    </source>
</evidence>
<dbReference type="Pfam" id="PF13181">
    <property type="entry name" value="TPR_8"/>
    <property type="match status" value="1"/>
</dbReference>
<protein>
    <submittedName>
        <fullName evidence="6">Uncharacterized protein</fullName>
    </submittedName>
</protein>
<dbReference type="GO" id="GO:0031514">
    <property type="term" value="C:motile cilium"/>
    <property type="evidence" value="ECO:0007669"/>
    <property type="project" value="TreeGrafter"/>
</dbReference>
<dbReference type="RefSeq" id="XP_002766899.1">
    <property type="nucleotide sequence ID" value="XM_002766853.1"/>
</dbReference>
<dbReference type="Pfam" id="PF13432">
    <property type="entry name" value="TPR_16"/>
    <property type="match status" value="1"/>
</dbReference>
<dbReference type="InterPro" id="IPR011992">
    <property type="entry name" value="EF-hand-dom_pair"/>
</dbReference>
<gene>
    <name evidence="6" type="ORF">Pmar_PMAR010878</name>
</gene>
<dbReference type="SUPFAM" id="SSF47473">
    <property type="entry name" value="EF-hand"/>
    <property type="match status" value="1"/>
</dbReference>
<reference evidence="6 7" key="1">
    <citation type="submission" date="2008-07" db="EMBL/GenBank/DDBJ databases">
        <authorList>
            <person name="El-Sayed N."/>
            <person name="Caler E."/>
            <person name="Inman J."/>
            <person name="Amedeo P."/>
            <person name="Hass B."/>
            <person name="Wortman J."/>
        </authorList>
    </citation>
    <scope>NUCLEOTIDE SEQUENCE [LARGE SCALE GENOMIC DNA]</scope>
    <source>
        <strain evidence="7">ATCC 50983 / TXsc</strain>
    </source>
</reference>
<dbReference type="GO" id="GO:0042802">
    <property type="term" value="F:identical protein binding"/>
    <property type="evidence" value="ECO:0007669"/>
    <property type="project" value="InterPro"/>
</dbReference>
<dbReference type="PROSITE" id="PS00018">
    <property type="entry name" value="EF_HAND_1"/>
    <property type="match status" value="1"/>
</dbReference>
<dbReference type="GO" id="GO:0070062">
    <property type="term" value="C:extracellular exosome"/>
    <property type="evidence" value="ECO:0007669"/>
    <property type="project" value="TreeGrafter"/>
</dbReference>
<feature type="region of interest" description="Disordered" evidence="5">
    <location>
        <begin position="1"/>
        <end position="25"/>
    </location>
</feature>
<dbReference type="Proteomes" id="UP000007800">
    <property type="component" value="Unassembled WGS sequence"/>
</dbReference>
<feature type="region of interest" description="Disordered" evidence="5">
    <location>
        <begin position="1106"/>
        <end position="1146"/>
    </location>
</feature>
<dbReference type="EMBL" id="GG685476">
    <property type="protein sequence ID" value="EEQ99616.1"/>
    <property type="molecule type" value="Genomic_DNA"/>
</dbReference>
<feature type="repeat" description="TPR" evidence="4">
    <location>
        <begin position="1239"/>
        <end position="1272"/>
    </location>
</feature>
<dbReference type="OMA" id="VHGMYNL"/>
<organism evidence="7">
    <name type="scientific">Perkinsus marinus (strain ATCC 50983 / TXsc)</name>
    <dbReference type="NCBI Taxonomy" id="423536"/>
    <lineage>
        <taxon>Eukaryota</taxon>
        <taxon>Sar</taxon>
        <taxon>Alveolata</taxon>
        <taxon>Perkinsozoa</taxon>
        <taxon>Perkinsea</taxon>
        <taxon>Perkinsida</taxon>
        <taxon>Perkinsidae</taxon>
        <taxon>Perkinsus</taxon>
    </lineage>
</organism>
<dbReference type="InterPro" id="IPR018247">
    <property type="entry name" value="EF_Hand_1_Ca_BS"/>
</dbReference>
<dbReference type="InterPro" id="IPR011990">
    <property type="entry name" value="TPR-like_helical_dom_sf"/>
</dbReference>
<name>C5LU83_PERM5</name>
<dbReference type="InterPro" id="IPR019734">
    <property type="entry name" value="TPR_rpt"/>
</dbReference>
<dbReference type="SMART" id="SM00028">
    <property type="entry name" value="TPR"/>
    <property type="match status" value="3"/>
</dbReference>
<evidence type="ECO:0000256" key="3">
    <source>
        <dbReference type="ARBA" id="ARBA00022837"/>
    </source>
</evidence>
<evidence type="ECO:0000256" key="1">
    <source>
        <dbReference type="ARBA" id="ARBA00022737"/>
    </source>
</evidence>
<feature type="region of interest" description="Disordered" evidence="5">
    <location>
        <begin position="74"/>
        <end position="99"/>
    </location>
</feature>
<dbReference type="PROSITE" id="PS50005">
    <property type="entry name" value="TPR"/>
    <property type="match status" value="1"/>
</dbReference>
<dbReference type="SUPFAM" id="SSF48452">
    <property type="entry name" value="TPR-like"/>
    <property type="match status" value="1"/>
</dbReference>
<evidence type="ECO:0000313" key="6">
    <source>
        <dbReference type="EMBL" id="EEQ99616.1"/>
    </source>
</evidence>